<dbReference type="AlphaFoldDB" id="A0A7Y1A1A1"/>
<evidence type="ECO:0000313" key="1">
    <source>
        <dbReference type="EMBL" id="NMY07231.1"/>
    </source>
</evidence>
<dbReference type="RefSeq" id="WP_169883640.1">
    <property type="nucleotide sequence ID" value="NZ_JAAQWG010000002.1"/>
</dbReference>
<dbReference type="EMBL" id="JAAQWG010000002">
    <property type="protein sequence ID" value="NMY07231.1"/>
    <property type="molecule type" value="Genomic_DNA"/>
</dbReference>
<evidence type="ECO:0000313" key="2">
    <source>
        <dbReference type="Proteomes" id="UP000537729"/>
    </source>
</evidence>
<accession>A0A7Y1A1A1</accession>
<name>A0A7Y1A1A1_PSEVE</name>
<organism evidence="1 2">
    <name type="scientific">Pseudomonas veronii</name>
    <dbReference type="NCBI Taxonomy" id="76761"/>
    <lineage>
        <taxon>Bacteria</taxon>
        <taxon>Pseudomonadati</taxon>
        <taxon>Pseudomonadota</taxon>
        <taxon>Gammaproteobacteria</taxon>
        <taxon>Pseudomonadales</taxon>
        <taxon>Pseudomonadaceae</taxon>
        <taxon>Pseudomonas</taxon>
    </lineage>
</organism>
<dbReference type="Proteomes" id="UP000537729">
    <property type="component" value="Unassembled WGS sequence"/>
</dbReference>
<proteinExistence type="predicted"/>
<gene>
    <name evidence="1" type="ORF">HBO38_02040</name>
</gene>
<protein>
    <submittedName>
        <fullName evidence="1">Transcriptional regulator</fullName>
    </submittedName>
</protein>
<comment type="caution">
    <text evidence="1">The sequence shown here is derived from an EMBL/GenBank/DDBJ whole genome shotgun (WGS) entry which is preliminary data.</text>
</comment>
<reference evidence="1 2" key="1">
    <citation type="journal article" date="2020" name="Front. Microbiol.">
        <title>Genetic Organization of the aprX-lipA2 Operon Affects the Proteolytic Potential of Pseudomonas Species in Milk.</title>
        <authorList>
            <person name="Maier C."/>
            <person name="Huptas C."/>
            <person name="von Neubeck M."/>
            <person name="Scherer S."/>
            <person name="Wenning M."/>
            <person name="Lucking G."/>
        </authorList>
    </citation>
    <scope>NUCLEOTIDE SEQUENCE [LARGE SCALE GENOMIC DNA]</scope>
    <source>
        <strain evidence="1 2">DSM 16272</strain>
    </source>
</reference>
<sequence>MGKKETKEAIAESRAGRVTRVGSVAELLVELNADDVLAEAAADGRYPLPPEQREWVDAPAVGRELLVEDLQSAEAIHAYLAHAEAAGDVAYIEHAREIAAQAKIRYGIE</sequence>